<keyword evidence="3" id="KW-0378">Hydrolase</keyword>
<evidence type="ECO:0000256" key="1">
    <source>
        <dbReference type="SAM" id="SignalP"/>
    </source>
</evidence>
<dbReference type="PANTHER" id="PTHR24260">
    <property type="match status" value="1"/>
</dbReference>
<accession>A0A6I4M4G9</accession>
<dbReference type="PROSITE" id="PS50240">
    <property type="entry name" value="TRYPSIN_DOM"/>
    <property type="match status" value="1"/>
</dbReference>
<dbReference type="Gene3D" id="2.40.10.10">
    <property type="entry name" value="Trypsin-like serine proteases"/>
    <property type="match status" value="1"/>
</dbReference>
<dbReference type="GO" id="GO:0004252">
    <property type="term" value="F:serine-type endopeptidase activity"/>
    <property type="evidence" value="ECO:0007669"/>
    <property type="project" value="InterPro"/>
</dbReference>
<dbReference type="PRINTS" id="PR00722">
    <property type="entry name" value="CHYMOTRYPSIN"/>
</dbReference>
<evidence type="ECO:0000259" key="2">
    <source>
        <dbReference type="PROSITE" id="PS50240"/>
    </source>
</evidence>
<proteinExistence type="predicted"/>
<reference evidence="3 4" key="1">
    <citation type="submission" date="2019-01" db="EMBL/GenBank/DDBJ databases">
        <title>Sphingorhabdus lacus sp.nov., isolated from an oligotrophic freshwater lake.</title>
        <authorList>
            <person name="Park M."/>
        </authorList>
    </citation>
    <scope>NUCLEOTIDE SEQUENCE [LARGE SCALE GENOMIC DNA]</scope>
    <source>
        <strain evidence="3 4">IMCC26285</strain>
    </source>
</reference>
<sequence>MTQHVRGIKPSEWVFYRHLVTGLLLLTAFCSVQNAFAQQLDAYQDGLPLDDVGDSSAETVPAPNSLPTAVPSGWIIGANEPTADARSDQRPITIGFRQNLGRDMKRMQDFVARDWALQIGWPAEFEMSRSFDDPSQLVLIDMLHQPPFIDMADTDISFIANNYDAVAISREVNSAIMIGNPDAPGFAEKFYVEIAKIIRARALIANSFPANAREYALCAEKGDRPCPETGQSRITDLGTNDKVHFALRNESQEPQFVYVFLIDPENELRLVIGGPTPLEPGAMVEAKGEPVELKQGRYHIFILRSDRPIDDALFLSDIGKIDPSKCSEGVAESLCAILSGQDISIPRGSALWDRGWSMNVETIAAVVKKTVTVGGGDVAKAGFAPWQVQIYSNQTYSKAQIAKDTEAGAKGKSLAKQLPFQLYHRCAGSLIAKNIVLTAAHCVAHPPVDGTNVLRTREVLVGTQTLSQGGARYRIVSAVVHKGYKPGSQKDDIAVVRIEPIAAPATQYAIKLPDDVAGFSKVVAGSKISVLGWGFTGVVGRTERHERTRAGPQFAQDKLRIAAMQAYDTNACKLLSGYQNIDKKICAITPEDRTKPGNSFSCRGDSGGPVIQQSNGRVVQVGLVSGGVGCGANENGKQNPSLFVDLAQYTTWIKNAETRVRAISNAVEPMP</sequence>
<dbReference type="GO" id="GO:0006508">
    <property type="term" value="P:proteolysis"/>
    <property type="evidence" value="ECO:0007669"/>
    <property type="project" value="UniProtKB-KW"/>
</dbReference>
<dbReference type="RefSeq" id="WP_160354619.1">
    <property type="nucleotide sequence ID" value="NZ_SDWJ01000002.1"/>
</dbReference>
<keyword evidence="3" id="KW-0645">Protease</keyword>
<dbReference type="OrthoDB" id="267336at2"/>
<dbReference type="InterPro" id="IPR009003">
    <property type="entry name" value="Peptidase_S1_PA"/>
</dbReference>
<keyword evidence="1" id="KW-0732">Signal</keyword>
<dbReference type="PROSITE" id="PS00134">
    <property type="entry name" value="TRYPSIN_HIS"/>
    <property type="match status" value="1"/>
</dbReference>
<feature type="chain" id="PRO_5026244994" evidence="1">
    <location>
        <begin position="38"/>
        <end position="671"/>
    </location>
</feature>
<keyword evidence="4" id="KW-1185">Reference proteome</keyword>
<organism evidence="3 4">
    <name type="scientific">Sphingorhabdus profundilacus</name>
    <dbReference type="NCBI Taxonomy" id="2509718"/>
    <lineage>
        <taxon>Bacteria</taxon>
        <taxon>Pseudomonadati</taxon>
        <taxon>Pseudomonadota</taxon>
        <taxon>Alphaproteobacteria</taxon>
        <taxon>Sphingomonadales</taxon>
        <taxon>Sphingomonadaceae</taxon>
        <taxon>Sphingorhabdus</taxon>
    </lineage>
</organism>
<gene>
    <name evidence="3" type="ORF">EUU23_13790</name>
</gene>
<dbReference type="SUPFAM" id="SSF50494">
    <property type="entry name" value="Trypsin-like serine proteases"/>
    <property type="match status" value="1"/>
</dbReference>
<dbReference type="Pfam" id="PF00089">
    <property type="entry name" value="Trypsin"/>
    <property type="match status" value="1"/>
</dbReference>
<dbReference type="AlphaFoldDB" id="A0A6I4M4G9"/>
<dbReference type="InterPro" id="IPR051333">
    <property type="entry name" value="CLIP_Serine_Protease"/>
</dbReference>
<feature type="signal peptide" evidence="1">
    <location>
        <begin position="1"/>
        <end position="37"/>
    </location>
</feature>
<dbReference type="Proteomes" id="UP000471147">
    <property type="component" value="Unassembled WGS sequence"/>
</dbReference>
<dbReference type="InterPro" id="IPR018114">
    <property type="entry name" value="TRYPSIN_HIS"/>
</dbReference>
<feature type="domain" description="Peptidase S1" evidence="2">
    <location>
        <begin position="372"/>
        <end position="658"/>
    </location>
</feature>
<dbReference type="PANTHER" id="PTHR24260:SF136">
    <property type="entry name" value="GH08193P-RELATED"/>
    <property type="match status" value="1"/>
</dbReference>
<dbReference type="InterPro" id="IPR001254">
    <property type="entry name" value="Trypsin_dom"/>
</dbReference>
<dbReference type="SMART" id="SM00020">
    <property type="entry name" value="Tryp_SPc"/>
    <property type="match status" value="1"/>
</dbReference>
<dbReference type="InterPro" id="IPR001314">
    <property type="entry name" value="Peptidase_S1A"/>
</dbReference>
<dbReference type="CDD" id="cd00190">
    <property type="entry name" value="Tryp_SPc"/>
    <property type="match status" value="1"/>
</dbReference>
<evidence type="ECO:0000313" key="4">
    <source>
        <dbReference type="Proteomes" id="UP000471147"/>
    </source>
</evidence>
<comment type="caution">
    <text evidence="3">The sequence shown here is derived from an EMBL/GenBank/DDBJ whole genome shotgun (WGS) entry which is preliminary data.</text>
</comment>
<evidence type="ECO:0000313" key="3">
    <source>
        <dbReference type="EMBL" id="MVZ98760.1"/>
    </source>
</evidence>
<name>A0A6I4M4G9_9SPHN</name>
<protein>
    <submittedName>
        <fullName evidence="3">Serine protease</fullName>
    </submittedName>
</protein>
<dbReference type="EMBL" id="SDWJ01000002">
    <property type="protein sequence ID" value="MVZ98760.1"/>
    <property type="molecule type" value="Genomic_DNA"/>
</dbReference>
<dbReference type="InterPro" id="IPR043504">
    <property type="entry name" value="Peptidase_S1_PA_chymotrypsin"/>
</dbReference>